<accession>A0A9P1CWU2</accession>
<keyword evidence="3" id="KW-1185">Reference proteome</keyword>
<sequence length="378" mass="41748">MREGSGSRAKRGSPLSWPVAKRATLALCTFGCFPSHGWLGTEEARNELHVVTLRKPKDDVWACATRRCWAWKERLLGDGHDFFIPRPKTTRRLCGWLVSTASKSVPLEEVAILGNCKRFDIYVALAQPVEATEVGRHVAEAICQQMAWHHEMAGWSPALWLRRAAAGFDMPESVAVEPLAMADAQVKQESWQLQRSLELRSGDAVSTYACSVAMALEGRTRSAFNPCSAREAHIMLQLKRSLEAATGGDDAPCGRRLLCIWRMALEAGKALRAAAEPLARGPAQYTEAERLLATQLVKCKEKLRGFRQGGAVAQLRASAMELLESEEWEDPSRARRRVQRLLHEPSVALKAGMEVNETKILQEAGQPLHNGALGVPVL</sequence>
<evidence type="ECO:0000313" key="3">
    <source>
        <dbReference type="Proteomes" id="UP001152797"/>
    </source>
</evidence>
<dbReference type="EMBL" id="CAMXCT030002589">
    <property type="protein sequence ID" value="CAL4786447.1"/>
    <property type="molecule type" value="Genomic_DNA"/>
</dbReference>
<dbReference type="OrthoDB" id="46716at2759"/>
<reference evidence="2" key="2">
    <citation type="submission" date="2024-04" db="EMBL/GenBank/DDBJ databases">
        <authorList>
            <person name="Chen Y."/>
            <person name="Shah S."/>
            <person name="Dougan E. K."/>
            <person name="Thang M."/>
            <person name="Chan C."/>
        </authorList>
    </citation>
    <scope>NUCLEOTIDE SEQUENCE [LARGE SCALE GENOMIC DNA]</scope>
</reference>
<evidence type="ECO:0000313" key="1">
    <source>
        <dbReference type="EMBL" id="CAI3999135.1"/>
    </source>
</evidence>
<organism evidence="1">
    <name type="scientific">Cladocopium goreaui</name>
    <dbReference type="NCBI Taxonomy" id="2562237"/>
    <lineage>
        <taxon>Eukaryota</taxon>
        <taxon>Sar</taxon>
        <taxon>Alveolata</taxon>
        <taxon>Dinophyceae</taxon>
        <taxon>Suessiales</taxon>
        <taxon>Symbiodiniaceae</taxon>
        <taxon>Cladocopium</taxon>
    </lineage>
</organism>
<reference evidence="1" key="1">
    <citation type="submission" date="2022-10" db="EMBL/GenBank/DDBJ databases">
        <authorList>
            <person name="Chen Y."/>
            <person name="Dougan E. K."/>
            <person name="Chan C."/>
            <person name="Rhodes N."/>
            <person name="Thang M."/>
        </authorList>
    </citation>
    <scope>NUCLEOTIDE SEQUENCE</scope>
</reference>
<dbReference type="AlphaFoldDB" id="A0A9P1CWU2"/>
<comment type="caution">
    <text evidence="1">The sequence shown here is derived from an EMBL/GenBank/DDBJ whole genome shotgun (WGS) entry which is preliminary data.</text>
</comment>
<evidence type="ECO:0000313" key="2">
    <source>
        <dbReference type="EMBL" id="CAL1152510.1"/>
    </source>
</evidence>
<dbReference type="Proteomes" id="UP001152797">
    <property type="component" value="Unassembled WGS sequence"/>
</dbReference>
<proteinExistence type="predicted"/>
<dbReference type="EMBL" id="CAMXCT020002589">
    <property type="protein sequence ID" value="CAL1152510.1"/>
    <property type="molecule type" value="Genomic_DNA"/>
</dbReference>
<dbReference type="EMBL" id="CAMXCT010002589">
    <property type="protein sequence ID" value="CAI3999135.1"/>
    <property type="molecule type" value="Genomic_DNA"/>
</dbReference>
<protein>
    <submittedName>
        <fullName evidence="1">Uncharacterized protein</fullName>
    </submittedName>
</protein>
<name>A0A9P1CWU2_9DINO</name>
<gene>
    <name evidence="1" type="ORF">C1SCF055_LOCUS25377</name>
</gene>